<dbReference type="Pfam" id="PF00578">
    <property type="entry name" value="AhpC-TSA"/>
    <property type="match status" value="1"/>
</dbReference>
<dbReference type="InterPro" id="IPR036249">
    <property type="entry name" value="Thioredoxin-like_sf"/>
</dbReference>
<dbReference type="InterPro" id="IPR013766">
    <property type="entry name" value="Thioredoxin_domain"/>
</dbReference>
<dbReference type="PANTHER" id="PTHR43640:SF1">
    <property type="entry name" value="THIOREDOXIN-DEPENDENT PEROXIREDOXIN"/>
    <property type="match status" value="1"/>
</dbReference>
<reference evidence="4" key="1">
    <citation type="journal article" date="2019" name="Int. J. Syst. Evol. Microbiol.">
        <title>The Global Catalogue of Microorganisms (GCM) 10K type strain sequencing project: providing services to taxonomists for standard genome sequencing and annotation.</title>
        <authorList>
            <consortium name="The Broad Institute Genomics Platform"/>
            <consortium name="The Broad Institute Genome Sequencing Center for Infectious Disease"/>
            <person name="Wu L."/>
            <person name="Ma J."/>
        </authorList>
    </citation>
    <scope>NUCLEOTIDE SEQUENCE [LARGE SCALE GENOMIC DNA]</scope>
    <source>
        <strain evidence="4">JCM 17633</strain>
    </source>
</reference>
<dbReference type="SUPFAM" id="SSF52833">
    <property type="entry name" value="Thioredoxin-like"/>
    <property type="match status" value="1"/>
</dbReference>
<keyword evidence="1" id="KW-0732">Signal</keyword>
<dbReference type="Proteomes" id="UP001501682">
    <property type="component" value="Unassembled WGS sequence"/>
</dbReference>
<feature type="chain" id="PRO_5046217915" evidence="1">
    <location>
        <begin position="22"/>
        <end position="203"/>
    </location>
</feature>
<evidence type="ECO:0000259" key="2">
    <source>
        <dbReference type="PROSITE" id="PS51352"/>
    </source>
</evidence>
<feature type="signal peptide" evidence="1">
    <location>
        <begin position="1"/>
        <end position="21"/>
    </location>
</feature>
<feature type="domain" description="Thioredoxin" evidence="2">
    <location>
        <begin position="28"/>
        <end position="185"/>
    </location>
</feature>
<comment type="caution">
    <text evidence="3">The sequence shown here is derived from an EMBL/GenBank/DDBJ whole genome shotgun (WGS) entry which is preliminary data.</text>
</comment>
<dbReference type="EMBL" id="BAABCB010000029">
    <property type="protein sequence ID" value="GAA4245701.1"/>
    <property type="molecule type" value="Genomic_DNA"/>
</dbReference>
<evidence type="ECO:0000313" key="3">
    <source>
        <dbReference type="EMBL" id="GAA4245701.1"/>
    </source>
</evidence>
<dbReference type="RefSeq" id="WP_334471415.1">
    <property type="nucleotide sequence ID" value="NZ_BAABCB010000029.1"/>
</dbReference>
<evidence type="ECO:0000256" key="1">
    <source>
        <dbReference type="SAM" id="SignalP"/>
    </source>
</evidence>
<evidence type="ECO:0000313" key="4">
    <source>
        <dbReference type="Proteomes" id="UP001501682"/>
    </source>
</evidence>
<dbReference type="CDD" id="cd02969">
    <property type="entry name" value="PRX_like1"/>
    <property type="match status" value="1"/>
</dbReference>
<keyword evidence="4" id="KW-1185">Reference proteome</keyword>
<accession>A0ABP8D0N7</accession>
<gene>
    <name evidence="3" type="ORF">GCM10022292_29070</name>
</gene>
<dbReference type="PANTHER" id="PTHR43640">
    <property type="entry name" value="OS07G0260300 PROTEIN"/>
    <property type="match status" value="1"/>
</dbReference>
<dbReference type="PROSITE" id="PS51352">
    <property type="entry name" value="THIOREDOXIN_2"/>
    <property type="match status" value="1"/>
</dbReference>
<sequence length="203" mass="22379">MKILKLLTVMVVLVTLSAVTTKLNGQGYNVGDMATDFNLENIDGNMVSLSDYKDAKGFIVTFTCNTCPYAVAYEDRIEALNKKYASKGFPVIAIMPNNTDVMPGDNMKAMQERAKSKGFTFPYLTDKGQKIYPQYGATKTPHIYILEKTTAGNEVKYIGAIDDNYQDAKAVKVKYVENAVDALLKGEDVKVKETKAIGCTIKV</sequence>
<dbReference type="InterPro" id="IPR000866">
    <property type="entry name" value="AhpC/TSA"/>
</dbReference>
<organism evidence="3 4">
    <name type="scientific">Winogradskyella damuponensis</name>
    <dbReference type="NCBI Taxonomy" id="943939"/>
    <lineage>
        <taxon>Bacteria</taxon>
        <taxon>Pseudomonadati</taxon>
        <taxon>Bacteroidota</taxon>
        <taxon>Flavobacteriia</taxon>
        <taxon>Flavobacteriales</taxon>
        <taxon>Flavobacteriaceae</taxon>
        <taxon>Winogradskyella</taxon>
    </lineage>
</organism>
<dbReference type="Gene3D" id="3.40.30.10">
    <property type="entry name" value="Glutaredoxin"/>
    <property type="match status" value="1"/>
</dbReference>
<protein>
    <submittedName>
        <fullName evidence="3">Thioredoxin family protein</fullName>
    </submittedName>
</protein>
<dbReference type="InterPro" id="IPR047262">
    <property type="entry name" value="PRX-like1"/>
</dbReference>
<proteinExistence type="predicted"/>
<name>A0ABP8D0N7_9FLAO</name>